<proteinExistence type="predicted"/>
<protein>
    <submittedName>
        <fullName evidence="1">Uncharacterized protein</fullName>
    </submittedName>
</protein>
<dbReference type="RefSeq" id="WP_338575723.1">
    <property type="nucleotide sequence ID" value="NZ_CP146369.1"/>
</dbReference>
<gene>
    <name evidence="1" type="ORF">V8J38_11185</name>
</gene>
<reference evidence="1 2" key="1">
    <citation type="submission" date="2024-02" db="EMBL/GenBank/DDBJ databases">
        <title>Distribution and functional of Brevundimonas-related endobacteria within Verticillium dahliae.</title>
        <authorList>
            <person name="Zeng H."/>
        </authorList>
    </citation>
    <scope>NUCLEOTIDE SEQUENCE [LARGE SCALE GENOMIC DNA]</scope>
    <source>
        <strain evidence="1 2">TRM 44200</strain>
    </source>
</reference>
<keyword evidence="2" id="KW-1185">Reference proteome</keyword>
<accession>A0ABZ2I981</accession>
<dbReference type="Proteomes" id="UP001363460">
    <property type="component" value="Chromosome"/>
</dbReference>
<evidence type="ECO:0000313" key="1">
    <source>
        <dbReference type="EMBL" id="WWT53817.1"/>
    </source>
</evidence>
<dbReference type="EMBL" id="CP146369">
    <property type="protein sequence ID" value="WWT53817.1"/>
    <property type="molecule type" value="Genomic_DNA"/>
</dbReference>
<name>A0ABZ2I981_9CAUL</name>
<sequence>MTEGEVPAGCPGAWYVAFFDGERPHWWWRLCKPGFRHVAAFGYCAEQAVWLLYDVTLKRTFIHALTSDQMDAWVDGLPENRTILHLQSGAAEPASRIGFWCTIAVAHLLGVRSRALRPEALCRDLLALGARHAFSSEQA</sequence>
<evidence type="ECO:0000313" key="2">
    <source>
        <dbReference type="Proteomes" id="UP001363460"/>
    </source>
</evidence>
<organism evidence="1 2">
    <name type="scientific">Brevundimonas olei</name>
    <dbReference type="NCBI Taxonomy" id="657642"/>
    <lineage>
        <taxon>Bacteria</taxon>
        <taxon>Pseudomonadati</taxon>
        <taxon>Pseudomonadota</taxon>
        <taxon>Alphaproteobacteria</taxon>
        <taxon>Caulobacterales</taxon>
        <taxon>Caulobacteraceae</taxon>
        <taxon>Brevundimonas</taxon>
    </lineage>
</organism>